<keyword evidence="11" id="KW-0812">Transmembrane</keyword>
<keyword evidence="6" id="KW-0067">ATP-binding</keyword>
<evidence type="ECO:0000256" key="1">
    <source>
        <dbReference type="ARBA" id="ARBA00008226"/>
    </source>
</evidence>
<name>A0ABQ9IEZ0_9NEOP</name>
<evidence type="ECO:0000259" key="12">
    <source>
        <dbReference type="PROSITE" id="PS50860"/>
    </source>
</evidence>
<feature type="domain" description="Alanyl-transfer RNA synthetases family profile" evidence="12">
    <location>
        <begin position="285"/>
        <end position="786"/>
    </location>
</feature>
<keyword evidence="11" id="KW-1133">Transmembrane helix</keyword>
<dbReference type="InterPro" id="IPR050058">
    <property type="entry name" value="Ala-tRNA_ligase"/>
</dbReference>
<dbReference type="InterPro" id="IPR018162">
    <property type="entry name" value="Ala-tRNA-ligase_IIc_anticod-bd"/>
</dbReference>
<dbReference type="InterPro" id="IPR018165">
    <property type="entry name" value="Ala-tRNA-synth_IIc_core"/>
</dbReference>
<dbReference type="Pfam" id="PF01411">
    <property type="entry name" value="tRNA-synt_2c"/>
    <property type="match status" value="2"/>
</dbReference>
<evidence type="ECO:0000313" key="13">
    <source>
        <dbReference type="EMBL" id="KAJ8895228.1"/>
    </source>
</evidence>
<proteinExistence type="inferred from homology"/>
<feature type="compositionally biased region" description="Low complexity" evidence="10">
    <location>
        <begin position="898"/>
        <end position="915"/>
    </location>
</feature>
<sequence>MYLLLVSDNLCWLYGRVFEEFSWCTQFVALYHLRGLEAAVDDYDDDDDDDDDDEDKDEDDWLGGLSSVWLLASHQGEPGSVLGWVTFRFSQVNGAGRCHWLSDFLGDLPFPLPLHSGTAPYSPHFTLIGLQDPEHGHTFIRSSPVVPFCDATVPFVNAGMNQHSCTVTVDAHIREDLALRAQPPPLSIELSSRQLPTIGVGGRQATSSLWSVLSTTLSQFRSCGPVHCLAVGTGLLQGAVGAEMAAYDRSDKSTPSGETRDTNYLLMRTPAVFLIHLTIETQGSQFKGVFLGQTLPHCQTAVNSQKCIRVGGKHSDLDLVGNDGYHHTFFEMLGNWSFNDYFKVEQVSSNMQCRDESSKQNTSLKVMNNFNYLKTDARDEEGIRVRGNNRRRRGIKGVYRGRNPDCQLGGLPHLYRSIDTIQKVPCTPSRTDGGEGNDRKIRATIITDIDSSGMASSMSLDRLSCTHFQMEACQLAWELLTGPFCISPSRLYVTYFSGDENMGLEADLETKHIWLSIGLVLCNSIAVFVIIIVIIIIIINLSGFQPMAGSHWKNASIFLSLPTTLPVSLFLILCLLLHQKIEGAAVSPPSTANWSRFLARQAHPGVSHVEKVADVAINHVPGDHILPSGAADNFWEMAVTGPCGPCTEIHIDHNPGRTNAGDRVNKGYADLTELWNLVFIQYNRCNGFNPQLGHSQSFASGNSVGRCRWSTGFLRDLLFSPPFHSGASPYPPHFTLIDSQDPNKSGASPYKRTFCNGTGNLDWAYRVLADHSRMVTVALSDGMFPDQKYLVLFTQNYKKPSRRPLCKIVLLAELQHPVFFKLQPKIRDDSAASATLNFQPLRPRLSPPSPTPCRRVSARDKYKRSGMTRNLQSLHLHHLKGLEVAVGEDIADQKLNNSSAAADPPSAAITDPAASGRLDPPEAPENVAPPFLSPSGVESRTYSLVTGCVDHILSGPPPCPTDGDCNH</sequence>
<keyword evidence="9" id="KW-0030">Aminoacyl-tRNA synthetase</keyword>
<dbReference type="PANTHER" id="PTHR11777:SF9">
    <property type="entry name" value="ALANINE--TRNA LIGASE, CYTOPLASMIC"/>
    <property type="match status" value="1"/>
</dbReference>
<evidence type="ECO:0000256" key="6">
    <source>
        <dbReference type="ARBA" id="ARBA00022840"/>
    </source>
</evidence>
<dbReference type="EMBL" id="JARBHB010000001">
    <property type="protein sequence ID" value="KAJ8895228.1"/>
    <property type="molecule type" value="Genomic_DNA"/>
</dbReference>
<evidence type="ECO:0000256" key="3">
    <source>
        <dbReference type="ARBA" id="ARBA00022555"/>
    </source>
</evidence>
<feature type="transmembrane region" description="Helical" evidence="11">
    <location>
        <begin position="513"/>
        <end position="543"/>
    </location>
</feature>
<dbReference type="InterPro" id="IPR045864">
    <property type="entry name" value="aa-tRNA-synth_II/BPL/LPL"/>
</dbReference>
<dbReference type="Proteomes" id="UP001159363">
    <property type="component" value="Chromosome 1"/>
</dbReference>
<dbReference type="EC" id="6.1.1.7" evidence="2"/>
<feature type="region of interest" description="Disordered" evidence="10">
    <location>
        <begin position="837"/>
        <end position="862"/>
    </location>
</feature>
<evidence type="ECO:0000313" key="14">
    <source>
        <dbReference type="Proteomes" id="UP001159363"/>
    </source>
</evidence>
<feature type="transmembrane region" description="Helical" evidence="11">
    <location>
        <begin position="555"/>
        <end position="578"/>
    </location>
</feature>
<keyword evidence="8" id="KW-0648">Protein biosynthesis</keyword>
<organism evidence="13 14">
    <name type="scientific">Dryococelus australis</name>
    <dbReference type="NCBI Taxonomy" id="614101"/>
    <lineage>
        <taxon>Eukaryota</taxon>
        <taxon>Metazoa</taxon>
        <taxon>Ecdysozoa</taxon>
        <taxon>Arthropoda</taxon>
        <taxon>Hexapoda</taxon>
        <taxon>Insecta</taxon>
        <taxon>Pterygota</taxon>
        <taxon>Neoptera</taxon>
        <taxon>Polyneoptera</taxon>
        <taxon>Phasmatodea</taxon>
        <taxon>Verophasmatodea</taxon>
        <taxon>Anareolatae</taxon>
        <taxon>Phasmatidae</taxon>
        <taxon>Eurycanthinae</taxon>
        <taxon>Dryococelus</taxon>
    </lineage>
</organism>
<dbReference type="Gene3D" id="3.30.930.10">
    <property type="entry name" value="Bira Bifunctional Protein, Domain 2"/>
    <property type="match status" value="3"/>
</dbReference>
<dbReference type="InterPro" id="IPR018164">
    <property type="entry name" value="Ala-tRNA-synth_IIc_N"/>
</dbReference>
<gene>
    <name evidence="13" type="ORF">PR048_000553</name>
</gene>
<dbReference type="PROSITE" id="PS50860">
    <property type="entry name" value="AA_TRNA_LIGASE_II_ALA"/>
    <property type="match status" value="1"/>
</dbReference>
<accession>A0ABQ9IEZ0</accession>
<keyword evidence="4" id="KW-0436">Ligase</keyword>
<evidence type="ECO:0000256" key="2">
    <source>
        <dbReference type="ARBA" id="ARBA00013168"/>
    </source>
</evidence>
<evidence type="ECO:0000256" key="9">
    <source>
        <dbReference type="ARBA" id="ARBA00023146"/>
    </source>
</evidence>
<protein>
    <recommendedName>
        <fullName evidence="2">alanine--tRNA ligase</fullName>
        <ecNumber evidence="2">6.1.1.7</ecNumber>
    </recommendedName>
</protein>
<keyword evidence="5" id="KW-0547">Nucleotide-binding</keyword>
<evidence type="ECO:0000256" key="4">
    <source>
        <dbReference type="ARBA" id="ARBA00022598"/>
    </source>
</evidence>
<dbReference type="PANTHER" id="PTHR11777">
    <property type="entry name" value="ALANYL-TRNA SYNTHETASE"/>
    <property type="match status" value="1"/>
</dbReference>
<keyword evidence="14" id="KW-1185">Reference proteome</keyword>
<keyword evidence="7" id="KW-0694">RNA-binding</keyword>
<comment type="caution">
    <text evidence="13">The sequence shown here is derived from an EMBL/GenBank/DDBJ whole genome shotgun (WGS) entry which is preliminary data.</text>
</comment>
<evidence type="ECO:0000256" key="10">
    <source>
        <dbReference type="SAM" id="MobiDB-lite"/>
    </source>
</evidence>
<dbReference type="SUPFAM" id="SSF55681">
    <property type="entry name" value="Class II aaRS and biotin synthetases"/>
    <property type="match status" value="2"/>
</dbReference>
<evidence type="ECO:0000256" key="7">
    <source>
        <dbReference type="ARBA" id="ARBA00022884"/>
    </source>
</evidence>
<dbReference type="SUPFAM" id="SSF101353">
    <property type="entry name" value="Putative anticodon-binding domain of alanyl-tRNA synthetase (AlaRS)"/>
    <property type="match status" value="1"/>
</dbReference>
<evidence type="ECO:0000256" key="8">
    <source>
        <dbReference type="ARBA" id="ARBA00022917"/>
    </source>
</evidence>
<reference evidence="13 14" key="1">
    <citation type="submission" date="2023-02" db="EMBL/GenBank/DDBJ databases">
        <title>LHISI_Scaffold_Assembly.</title>
        <authorList>
            <person name="Stuart O.P."/>
            <person name="Cleave R."/>
            <person name="Magrath M.J.L."/>
            <person name="Mikheyev A.S."/>
        </authorList>
    </citation>
    <scope>NUCLEOTIDE SEQUENCE [LARGE SCALE GENOMIC DNA]</scope>
    <source>
        <strain evidence="13">Daus_M_001</strain>
        <tissue evidence="13">Leg muscle</tissue>
    </source>
</reference>
<keyword evidence="11" id="KW-0472">Membrane</keyword>
<feature type="region of interest" description="Disordered" evidence="10">
    <location>
        <begin position="896"/>
        <end position="934"/>
    </location>
</feature>
<keyword evidence="3" id="KW-0820">tRNA-binding</keyword>
<comment type="similarity">
    <text evidence="1">Belongs to the class-II aminoacyl-tRNA synthetase family.</text>
</comment>
<evidence type="ECO:0000256" key="11">
    <source>
        <dbReference type="SAM" id="Phobius"/>
    </source>
</evidence>
<evidence type="ECO:0000256" key="5">
    <source>
        <dbReference type="ARBA" id="ARBA00022741"/>
    </source>
</evidence>